<sequence>MSYNYAAANFKRSEYSDKYGGHISIYRERKRNGEVLKNKTFLIHSLPHTQPR</sequence>
<dbReference type="AlphaFoldDB" id="A0ABD1MKN4"/>
<accession>A0ABD1MKN4</accession>
<comment type="caution">
    <text evidence="1">The sequence shown here is derived from an EMBL/GenBank/DDBJ whole genome shotgun (WGS) entry which is preliminary data.</text>
</comment>
<dbReference type="Proteomes" id="UP001603857">
    <property type="component" value="Unassembled WGS sequence"/>
</dbReference>
<evidence type="ECO:0000313" key="2">
    <source>
        <dbReference type="Proteomes" id="UP001603857"/>
    </source>
</evidence>
<evidence type="ECO:0000313" key="1">
    <source>
        <dbReference type="EMBL" id="KAL2336078.1"/>
    </source>
</evidence>
<keyword evidence="2" id="KW-1185">Reference proteome</keyword>
<gene>
    <name evidence="1" type="ORF">Fmac_010524</name>
</gene>
<dbReference type="EMBL" id="JBGMDY010000004">
    <property type="protein sequence ID" value="KAL2336078.1"/>
    <property type="molecule type" value="Genomic_DNA"/>
</dbReference>
<proteinExistence type="predicted"/>
<reference evidence="1 2" key="1">
    <citation type="submission" date="2024-08" db="EMBL/GenBank/DDBJ databases">
        <title>Insights into the chromosomal genome structure of Flemingia macrophylla.</title>
        <authorList>
            <person name="Ding Y."/>
            <person name="Zhao Y."/>
            <person name="Bi W."/>
            <person name="Wu M."/>
            <person name="Zhao G."/>
            <person name="Gong Y."/>
            <person name="Li W."/>
            <person name="Zhang P."/>
        </authorList>
    </citation>
    <scope>NUCLEOTIDE SEQUENCE [LARGE SCALE GENOMIC DNA]</scope>
    <source>
        <strain evidence="1">DYQJB</strain>
        <tissue evidence="1">Leaf</tissue>
    </source>
</reference>
<organism evidence="1 2">
    <name type="scientific">Flemingia macrophylla</name>
    <dbReference type="NCBI Taxonomy" id="520843"/>
    <lineage>
        <taxon>Eukaryota</taxon>
        <taxon>Viridiplantae</taxon>
        <taxon>Streptophyta</taxon>
        <taxon>Embryophyta</taxon>
        <taxon>Tracheophyta</taxon>
        <taxon>Spermatophyta</taxon>
        <taxon>Magnoliopsida</taxon>
        <taxon>eudicotyledons</taxon>
        <taxon>Gunneridae</taxon>
        <taxon>Pentapetalae</taxon>
        <taxon>rosids</taxon>
        <taxon>fabids</taxon>
        <taxon>Fabales</taxon>
        <taxon>Fabaceae</taxon>
        <taxon>Papilionoideae</taxon>
        <taxon>50 kb inversion clade</taxon>
        <taxon>NPAAA clade</taxon>
        <taxon>indigoferoid/millettioid clade</taxon>
        <taxon>Phaseoleae</taxon>
        <taxon>Flemingia</taxon>
    </lineage>
</organism>
<protein>
    <submittedName>
        <fullName evidence="1">Uncharacterized protein</fullName>
    </submittedName>
</protein>
<name>A0ABD1MKN4_9FABA</name>